<sequence length="811" mass="90567">MAAAIPSRLTKLTRLRCSPASSAREYAERRQNGLGQQGNWGGSYGSSSRQPKLPYRSEKESWGSSSKGFGGDFNRRTNRRSDAKVWKERSFNESSSTPSVPKVDPDNIPAFFESEVKNWSGHRALPRRLESFGIPADEIRPLLKAFVLAVQSGSLSTPEGHERYGLVRFAQDLSDGPVKTNIDIIYSTILFTWAADPAHEPLLEAAGILPTTIAKVQALARAADRSYPAEEYSDARRLHRKVIMHVGPTNSGKTHNALRALAASNSGVYAGPLRLLAHEIWERLNLGQIVPLGVEEAPVHSKTPPPEADTDSALDIGNVAPAVRKLGNPKYVRVCNMRTGEEHKVVSEAAPLLSCTVEMLSIHKQYDIAVVDEIQMIADESRGNAWTRAVLGLCAKELHLCGEETAVPVVRELLKDTGDELIVNRYERLTPLHVEEQGLEGDFSRVRKGDCIVTFSRSNIFAIKRRIESMTSMRCAVVYGMLPPEIRSEQAALFNDPDSGYDVIIGSDAIGMGLNLKIRRIIFEAVRKWDGVRDRPLSTSQTKQIAGRAGRYGLHGNEQPGGFTTALFPADVDFIRQKLALNIPPLPFARIGPTKESFAALFTAMPPDCSTHAIFDAHQYISRLPPILRFSEMGEERLREMCDFVDSRGAGLPVADRLTLVQAPIPWRDATCLEIISRFVKMLRDDMNVDLVKTLHETDFMVNLELIENKMNGNARSRTSSEMLASLESFHKALVVYVWMSFRQPVAWNQHTEVAELKDRVEKALEWTLQALTKNQPRHWKEHLNTQRNERTIPYRNLRQLKTEQALAASA</sequence>
<feature type="compositionally biased region" description="Gly residues" evidence="10">
    <location>
        <begin position="35"/>
        <end position="44"/>
    </location>
</feature>
<evidence type="ECO:0000259" key="11">
    <source>
        <dbReference type="PROSITE" id="PS51194"/>
    </source>
</evidence>
<dbReference type="Pfam" id="PF00271">
    <property type="entry name" value="Helicase_C"/>
    <property type="match status" value="1"/>
</dbReference>
<feature type="compositionally biased region" description="Basic and acidic residues" evidence="10">
    <location>
        <begin position="73"/>
        <end position="91"/>
    </location>
</feature>
<dbReference type="InterPro" id="IPR044774">
    <property type="entry name" value="Suv3_DEXQc"/>
</dbReference>
<dbReference type="PANTHER" id="PTHR12131:SF1">
    <property type="entry name" value="ATP-DEPENDENT RNA HELICASE SUPV3L1, MITOCHONDRIAL-RELATED"/>
    <property type="match status" value="1"/>
</dbReference>
<evidence type="ECO:0000256" key="10">
    <source>
        <dbReference type="SAM" id="MobiDB-lite"/>
    </source>
</evidence>
<dbReference type="InterPro" id="IPR055206">
    <property type="entry name" value="DEXQc_SUV3"/>
</dbReference>
<proteinExistence type="predicted"/>
<comment type="subcellular location">
    <subcellularLocation>
        <location evidence="1">Mitochondrion</location>
    </subcellularLocation>
</comment>
<evidence type="ECO:0000313" key="13">
    <source>
        <dbReference type="Proteomes" id="UP000565441"/>
    </source>
</evidence>
<evidence type="ECO:0000256" key="3">
    <source>
        <dbReference type="ARBA" id="ARBA00022741"/>
    </source>
</evidence>
<evidence type="ECO:0000256" key="2">
    <source>
        <dbReference type="ARBA" id="ARBA00012552"/>
    </source>
</evidence>
<evidence type="ECO:0000256" key="9">
    <source>
        <dbReference type="ARBA" id="ARBA00047984"/>
    </source>
</evidence>
<keyword evidence="6" id="KW-0067">ATP-binding</keyword>
<keyword evidence="13" id="KW-1185">Reference proteome</keyword>
<evidence type="ECO:0000256" key="7">
    <source>
        <dbReference type="ARBA" id="ARBA00022946"/>
    </source>
</evidence>
<dbReference type="PANTHER" id="PTHR12131">
    <property type="entry name" value="ATP-DEPENDENT RNA AND DNA HELICASE"/>
    <property type="match status" value="1"/>
</dbReference>
<dbReference type="InterPro" id="IPR022192">
    <property type="entry name" value="SUV3_C"/>
</dbReference>
<dbReference type="Gene3D" id="3.40.50.300">
    <property type="entry name" value="P-loop containing nucleotide triphosphate hydrolases"/>
    <property type="match status" value="2"/>
</dbReference>
<dbReference type="CDD" id="cd17913">
    <property type="entry name" value="DEXQc_Suv3"/>
    <property type="match status" value="1"/>
</dbReference>
<reference evidence="12 13" key="1">
    <citation type="journal article" date="2020" name="ISME J.">
        <title>Uncovering the hidden diversity of litter-decomposition mechanisms in mushroom-forming fungi.</title>
        <authorList>
            <person name="Floudas D."/>
            <person name="Bentzer J."/>
            <person name="Ahren D."/>
            <person name="Johansson T."/>
            <person name="Persson P."/>
            <person name="Tunlid A."/>
        </authorList>
    </citation>
    <scope>NUCLEOTIDE SEQUENCE [LARGE SCALE GENOMIC DNA]</scope>
    <source>
        <strain evidence="12 13">CBS 661.87</strain>
    </source>
</reference>
<dbReference type="CDD" id="cd18805">
    <property type="entry name" value="SF2_C_suv3"/>
    <property type="match status" value="1"/>
</dbReference>
<dbReference type="Gene3D" id="1.20.58.1080">
    <property type="match status" value="1"/>
</dbReference>
<dbReference type="EMBL" id="JAACJP010000002">
    <property type="protein sequence ID" value="KAF5386983.1"/>
    <property type="molecule type" value="Genomic_DNA"/>
</dbReference>
<keyword evidence="5" id="KW-0347">Helicase</keyword>
<dbReference type="GO" id="GO:0016787">
    <property type="term" value="F:hydrolase activity"/>
    <property type="evidence" value="ECO:0007669"/>
    <property type="project" value="UniProtKB-KW"/>
</dbReference>
<organism evidence="12 13">
    <name type="scientific">Tricholomella constricta</name>
    <dbReference type="NCBI Taxonomy" id="117010"/>
    <lineage>
        <taxon>Eukaryota</taxon>
        <taxon>Fungi</taxon>
        <taxon>Dikarya</taxon>
        <taxon>Basidiomycota</taxon>
        <taxon>Agaricomycotina</taxon>
        <taxon>Agaricomycetes</taxon>
        <taxon>Agaricomycetidae</taxon>
        <taxon>Agaricales</taxon>
        <taxon>Tricholomatineae</taxon>
        <taxon>Lyophyllaceae</taxon>
        <taxon>Tricholomella</taxon>
    </lineage>
</organism>
<dbReference type="GO" id="GO:0003724">
    <property type="term" value="F:RNA helicase activity"/>
    <property type="evidence" value="ECO:0007669"/>
    <property type="project" value="UniProtKB-EC"/>
</dbReference>
<dbReference type="GO" id="GO:0045025">
    <property type="term" value="C:mitochondrial degradosome"/>
    <property type="evidence" value="ECO:0007669"/>
    <property type="project" value="TreeGrafter"/>
</dbReference>
<evidence type="ECO:0000256" key="6">
    <source>
        <dbReference type="ARBA" id="ARBA00022840"/>
    </source>
</evidence>
<keyword evidence="7" id="KW-0809">Transit peptide</keyword>
<dbReference type="SUPFAM" id="SSF52540">
    <property type="entry name" value="P-loop containing nucleoside triphosphate hydrolases"/>
    <property type="match status" value="1"/>
</dbReference>
<evidence type="ECO:0000313" key="12">
    <source>
        <dbReference type="EMBL" id="KAF5386983.1"/>
    </source>
</evidence>
<protein>
    <recommendedName>
        <fullName evidence="2">RNA helicase</fullName>
        <ecNumber evidence="2">3.6.4.13</ecNumber>
    </recommendedName>
</protein>
<evidence type="ECO:0000256" key="1">
    <source>
        <dbReference type="ARBA" id="ARBA00004173"/>
    </source>
</evidence>
<gene>
    <name evidence="12" type="ORF">D9615_002048</name>
</gene>
<evidence type="ECO:0000256" key="4">
    <source>
        <dbReference type="ARBA" id="ARBA00022801"/>
    </source>
</evidence>
<dbReference type="InterPro" id="IPR050699">
    <property type="entry name" value="RNA-DNA_Helicase"/>
</dbReference>
<evidence type="ECO:0000256" key="5">
    <source>
        <dbReference type="ARBA" id="ARBA00022806"/>
    </source>
</evidence>
<dbReference type="GO" id="GO:0000965">
    <property type="term" value="P:mitochondrial RNA 3'-end processing"/>
    <property type="evidence" value="ECO:0007669"/>
    <property type="project" value="TreeGrafter"/>
</dbReference>
<feature type="domain" description="Helicase C-terminal" evidence="11">
    <location>
        <begin position="438"/>
        <end position="594"/>
    </location>
</feature>
<comment type="catalytic activity">
    <reaction evidence="9">
        <text>ATP + H2O = ADP + phosphate + H(+)</text>
        <dbReference type="Rhea" id="RHEA:13065"/>
        <dbReference type="ChEBI" id="CHEBI:15377"/>
        <dbReference type="ChEBI" id="CHEBI:15378"/>
        <dbReference type="ChEBI" id="CHEBI:30616"/>
        <dbReference type="ChEBI" id="CHEBI:43474"/>
        <dbReference type="ChEBI" id="CHEBI:456216"/>
        <dbReference type="EC" id="3.6.4.13"/>
    </reaction>
</comment>
<dbReference type="FunFam" id="3.40.50.300:FF:000957">
    <property type="entry name" value="ATP-dependent RNA helicase SUV3L, mitochondrial"/>
    <property type="match status" value="1"/>
</dbReference>
<name>A0A8H5HP65_9AGAR</name>
<feature type="region of interest" description="Disordered" evidence="10">
    <location>
        <begin position="1"/>
        <end position="102"/>
    </location>
</feature>
<dbReference type="SMART" id="SM00490">
    <property type="entry name" value="HELICc"/>
    <property type="match status" value="1"/>
</dbReference>
<evidence type="ECO:0000256" key="8">
    <source>
        <dbReference type="ARBA" id="ARBA00023128"/>
    </source>
</evidence>
<dbReference type="Pfam" id="PF12513">
    <property type="entry name" value="SUV3_C"/>
    <property type="match status" value="1"/>
</dbReference>
<comment type="caution">
    <text evidence="12">The sequence shown here is derived from an EMBL/GenBank/DDBJ whole genome shotgun (WGS) entry which is preliminary data.</text>
</comment>
<dbReference type="EC" id="3.6.4.13" evidence="2"/>
<dbReference type="GO" id="GO:0005524">
    <property type="term" value="F:ATP binding"/>
    <property type="evidence" value="ECO:0007669"/>
    <property type="project" value="UniProtKB-KW"/>
</dbReference>
<dbReference type="InterPro" id="IPR027417">
    <property type="entry name" value="P-loop_NTPase"/>
</dbReference>
<dbReference type="OrthoDB" id="6692397at2759"/>
<dbReference type="PROSITE" id="PS51194">
    <property type="entry name" value="HELICASE_CTER"/>
    <property type="match status" value="1"/>
</dbReference>
<dbReference type="InterPro" id="IPR001650">
    <property type="entry name" value="Helicase_C-like"/>
</dbReference>
<dbReference type="AlphaFoldDB" id="A0A8H5HP65"/>
<keyword evidence="8" id="KW-0496">Mitochondrion</keyword>
<keyword evidence="3" id="KW-0547">Nucleotide-binding</keyword>
<accession>A0A8H5HP65</accession>
<keyword evidence="4" id="KW-0378">Hydrolase</keyword>
<dbReference type="Pfam" id="PF22527">
    <property type="entry name" value="DEXQc_Suv3"/>
    <property type="match status" value="2"/>
</dbReference>
<dbReference type="Proteomes" id="UP000565441">
    <property type="component" value="Unassembled WGS sequence"/>
</dbReference>